<dbReference type="AlphaFoldDB" id="E9HQ89"/>
<evidence type="ECO:0000256" key="1">
    <source>
        <dbReference type="SAM" id="MobiDB-lite"/>
    </source>
</evidence>
<protein>
    <submittedName>
        <fullName evidence="2">Uncharacterized protein</fullName>
    </submittedName>
</protein>
<gene>
    <name evidence="2" type="ORF">DAPPUDRAFT_332536</name>
</gene>
<evidence type="ECO:0000313" key="2">
    <source>
        <dbReference type="EMBL" id="EFX66099.1"/>
    </source>
</evidence>
<feature type="region of interest" description="Disordered" evidence="1">
    <location>
        <begin position="45"/>
        <end position="106"/>
    </location>
</feature>
<accession>E9HQ89</accession>
<evidence type="ECO:0000313" key="3">
    <source>
        <dbReference type="Proteomes" id="UP000000305"/>
    </source>
</evidence>
<name>E9HQ89_DAPPU</name>
<dbReference type="HOGENOM" id="CLU_1898324_0_0_1"/>
<reference evidence="2 3" key="1">
    <citation type="journal article" date="2011" name="Science">
        <title>The ecoresponsive genome of Daphnia pulex.</title>
        <authorList>
            <person name="Colbourne J.K."/>
            <person name="Pfrender M.E."/>
            <person name="Gilbert D."/>
            <person name="Thomas W.K."/>
            <person name="Tucker A."/>
            <person name="Oakley T.H."/>
            <person name="Tokishita S."/>
            <person name="Aerts A."/>
            <person name="Arnold G.J."/>
            <person name="Basu M.K."/>
            <person name="Bauer D.J."/>
            <person name="Caceres C.E."/>
            <person name="Carmel L."/>
            <person name="Casola C."/>
            <person name="Choi J.H."/>
            <person name="Detter J.C."/>
            <person name="Dong Q."/>
            <person name="Dusheyko S."/>
            <person name="Eads B.D."/>
            <person name="Frohlich T."/>
            <person name="Geiler-Samerotte K.A."/>
            <person name="Gerlach D."/>
            <person name="Hatcher P."/>
            <person name="Jogdeo S."/>
            <person name="Krijgsveld J."/>
            <person name="Kriventseva E.V."/>
            <person name="Kultz D."/>
            <person name="Laforsch C."/>
            <person name="Lindquist E."/>
            <person name="Lopez J."/>
            <person name="Manak J.R."/>
            <person name="Muller J."/>
            <person name="Pangilinan J."/>
            <person name="Patwardhan R.P."/>
            <person name="Pitluck S."/>
            <person name="Pritham E.J."/>
            <person name="Rechtsteiner A."/>
            <person name="Rho M."/>
            <person name="Rogozin I.B."/>
            <person name="Sakarya O."/>
            <person name="Salamov A."/>
            <person name="Schaack S."/>
            <person name="Shapiro H."/>
            <person name="Shiga Y."/>
            <person name="Skalitzky C."/>
            <person name="Smith Z."/>
            <person name="Souvorov A."/>
            <person name="Sung W."/>
            <person name="Tang Z."/>
            <person name="Tsuchiya D."/>
            <person name="Tu H."/>
            <person name="Vos H."/>
            <person name="Wang M."/>
            <person name="Wolf Y.I."/>
            <person name="Yamagata H."/>
            <person name="Yamada T."/>
            <person name="Ye Y."/>
            <person name="Shaw J.R."/>
            <person name="Andrews J."/>
            <person name="Crease T.J."/>
            <person name="Tang H."/>
            <person name="Lucas S.M."/>
            <person name="Robertson H.M."/>
            <person name="Bork P."/>
            <person name="Koonin E.V."/>
            <person name="Zdobnov E.M."/>
            <person name="Grigoriev I.V."/>
            <person name="Lynch M."/>
            <person name="Boore J.L."/>
        </authorList>
    </citation>
    <scope>NUCLEOTIDE SEQUENCE [LARGE SCALE GENOMIC DNA]</scope>
</reference>
<dbReference type="EMBL" id="GL732716">
    <property type="protein sequence ID" value="EFX66099.1"/>
    <property type="molecule type" value="Genomic_DNA"/>
</dbReference>
<dbReference type="KEGG" id="dpx:DAPPUDRAFT_332536"/>
<organism evidence="2 3">
    <name type="scientific">Daphnia pulex</name>
    <name type="common">Water flea</name>
    <dbReference type="NCBI Taxonomy" id="6669"/>
    <lineage>
        <taxon>Eukaryota</taxon>
        <taxon>Metazoa</taxon>
        <taxon>Ecdysozoa</taxon>
        <taxon>Arthropoda</taxon>
        <taxon>Crustacea</taxon>
        <taxon>Branchiopoda</taxon>
        <taxon>Diplostraca</taxon>
        <taxon>Cladocera</taxon>
        <taxon>Anomopoda</taxon>
        <taxon>Daphniidae</taxon>
        <taxon>Daphnia</taxon>
    </lineage>
</organism>
<feature type="compositionally biased region" description="Polar residues" evidence="1">
    <location>
        <begin position="96"/>
        <end position="106"/>
    </location>
</feature>
<keyword evidence="3" id="KW-1185">Reference proteome</keyword>
<proteinExistence type="predicted"/>
<dbReference type="InParanoid" id="E9HQ89"/>
<sequence>MLQEEMFPQMETTYRKENVLPMPMTNTSLTENDIQLENIPPTEAEGVAEVPESSQHHTPTEVEFSISRDELVPDPIPVTSTANEPITADEIDPSIQVPTPTRSTIHTSLPITKMPSPVKMHNCGVKKWMKRCKP</sequence>
<dbReference type="Proteomes" id="UP000000305">
    <property type="component" value="Unassembled WGS sequence"/>
</dbReference>
<feature type="compositionally biased region" description="Basic and acidic residues" evidence="1">
    <location>
        <begin position="54"/>
        <end position="71"/>
    </location>
</feature>